<name>A0A8J4VXC1_9ROSI</name>
<comment type="caution">
    <text evidence="1">The sequence shown here is derived from an EMBL/GenBank/DDBJ whole genome shotgun (WGS) entry which is preliminary data.</text>
</comment>
<proteinExistence type="predicted"/>
<accession>A0A8J4VXC1</accession>
<protein>
    <submittedName>
        <fullName evidence="1">Uncharacterized protein</fullName>
    </submittedName>
</protein>
<sequence>MSHTQTGNDHTNVATAPRETHLAVAAGCSICSAQLRCSTAPAFTVHKSQVGSAGDQNPLTQKSYLIWYWNKQTEIATPSQCFSYPKRPQLSQSMLPN</sequence>
<organism evidence="1 2">
    <name type="scientific">Castanea mollissima</name>
    <name type="common">Chinese chestnut</name>
    <dbReference type="NCBI Taxonomy" id="60419"/>
    <lineage>
        <taxon>Eukaryota</taxon>
        <taxon>Viridiplantae</taxon>
        <taxon>Streptophyta</taxon>
        <taxon>Embryophyta</taxon>
        <taxon>Tracheophyta</taxon>
        <taxon>Spermatophyta</taxon>
        <taxon>Magnoliopsida</taxon>
        <taxon>eudicotyledons</taxon>
        <taxon>Gunneridae</taxon>
        <taxon>Pentapetalae</taxon>
        <taxon>rosids</taxon>
        <taxon>fabids</taxon>
        <taxon>Fagales</taxon>
        <taxon>Fagaceae</taxon>
        <taxon>Castanea</taxon>
    </lineage>
</organism>
<dbReference type="AlphaFoldDB" id="A0A8J4VXC1"/>
<evidence type="ECO:0000313" key="1">
    <source>
        <dbReference type="EMBL" id="KAF3975883.1"/>
    </source>
</evidence>
<dbReference type="Proteomes" id="UP000737018">
    <property type="component" value="Unassembled WGS sequence"/>
</dbReference>
<keyword evidence="2" id="KW-1185">Reference proteome</keyword>
<evidence type="ECO:0000313" key="2">
    <source>
        <dbReference type="Proteomes" id="UP000737018"/>
    </source>
</evidence>
<gene>
    <name evidence="1" type="ORF">CMV_000862</name>
</gene>
<reference evidence="1" key="1">
    <citation type="submission" date="2020-03" db="EMBL/GenBank/DDBJ databases">
        <title>Castanea mollissima Vanexum genome sequencing.</title>
        <authorList>
            <person name="Staton M."/>
        </authorList>
    </citation>
    <scope>NUCLEOTIDE SEQUENCE</scope>
    <source>
        <tissue evidence="1">Leaf</tissue>
    </source>
</reference>
<dbReference type="EMBL" id="JRKL02000050">
    <property type="protein sequence ID" value="KAF3975883.1"/>
    <property type="molecule type" value="Genomic_DNA"/>
</dbReference>